<evidence type="ECO:0000256" key="1">
    <source>
        <dbReference type="SAM" id="Phobius"/>
    </source>
</evidence>
<dbReference type="EMBL" id="JAGGMB010000007">
    <property type="protein sequence ID" value="MBP2078218.1"/>
    <property type="molecule type" value="Genomic_DNA"/>
</dbReference>
<protein>
    <submittedName>
        <fullName evidence="2">Membrane protein</fullName>
    </submittedName>
</protein>
<keyword evidence="1" id="KW-0812">Transmembrane</keyword>
<keyword evidence="3" id="KW-1185">Reference proteome</keyword>
<keyword evidence="1" id="KW-1133">Transmembrane helix</keyword>
<feature type="transmembrane region" description="Helical" evidence="1">
    <location>
        <begin position="21"/>
        <end position="43"/>
    </location>
</feature>
<dbReference type="RefSeq" id="WP_149473994.1">
    <property type="nucleotide sequence ID" value="NZ_JAGGMB010000007.1"/>
</dbReference>
<keyword evidence="1" id="KW-0472">Membrane</keyword>
<dbReference type="Pfam" id="PF11085">
    <property type="entry name" value="YqhR"/>
    <property type="match status" value="1"/>
</dbReference>
<dbReference type="InterPro" id="IPR024563">
    <property type="entry name" value="YqhR"/>
</dbReference>
<comment type="caution">
    <text evidence="2">The sequence shown here is derived from an EMBL/GenBank/DDBJ whole genome shotgun (WGS) entry which is preliminary data.</text>
</comment>
<dbReference type="Proteomes" id="UP001138793">
    <property type="component" value="Unassembled WGS sequence"/>
</dbReference>
<name>A0A9X0YSM3_9BACI</name>
<feature type="transmembrane region" description="Helical" evidence="1">
    <location>
        <begin position="98"/>
        <end position="120"/>
    </location>
</feature>
<reference evidence="2" key="1">
    <citation type="submission" date="2021-03" db="EMBL/GenBank/DDBJ databases">
        <title>Genomic Encyclopedia of Type Strains, Phase IV (KMG-IV): sequencing the most valuable type-strain genomes for metagenomic binning, comparative biology and taxonomic classification.</title>
        <authorList>
            <person name="Goeker M."/>
        </authorList>
    </citation>
    <scope>NUCLEOTIDE SEQUENCE</scope>
    <source>
        <strain evidence="2">DSM 107338</strain>
    </source>
</reference>
<dbReference type="AlphaFoldDB" id="A0A9X0YSM3"/>
<sequence length="169" mass="19298">MKAEKQSHTSNSEEQFSLMSRSLFTGLVGGIALGCAWCILYYFNFSEISPKSFVLNSWIDAKWVDTWLGDLITILIVGLLSMVAALIYHCVFKKIYSMWMGVVYGIILWGIIFVLVQPIFTNVPNITDSTFYTNLSTISLFILYGTFIGFSISFDYYDLKVQLRKQSQE</sequence>
<dbReference type="OrthoDB" id="2691442at2"/>
<organism evidence="2 3">
    <name type="scientific">Oceanobacillus polygoni</name>
    <dbReference type="NCBI Taxonomy" id="1235259"/>
    <lineage>
        <taxon>Bacteria</taxon>
        <taxon>Bacillati</taxon>
        <taxon>Bacillota</taxon>
        <taxon>Bacilli</taxon>
        <taxon>Bacillales</taxon>
        <taxon>Bacillaceae</taxon>
        <taxon>Oceanobacillus</taxon>
    </lineage>
</organism>
<gene>
    <name evidence="2" type="ORF">J2Z64_002475</name>
</gene>
<accession>A0A9X0YSM3</accession>
<dbReference type="PROSITE" id="PS51257">
    <property type="entry name" value="PROKAR_LIPOPROTEIN"/>
    <property type="match status" value="1"/>
</dbReference>
<proteinExistence type="predicted"/>
<evidence type="ECO:0000313" key="2">
    <source>
        <dbReference type="EMBL" id="MBP2078218.1"/>
    </source>
</evidence>
<feature type="transmembrane region" description="Helical" evidence="1">
    <location>
        <begin position="132"/>
        <end position="157"/>
    </location>
</feature>
<feature type="transmembrane region" description="Helical" evidence="1">
    <location>
        <begin position="71"/>
        <end position="91"/>
    </location>
</feature>
<evidence type="ECO:0000313" key="3">
    <source>
        <dbReference type="Proteomes" id="UP001138793"/>
    </source>
</evidence>